<dbReference type="InterPro" id="IPR027417">
    <property type="entry name" value="P-loop_NTPase"/>
</dbReference>
<feature type="domain" description="ABC transporter" evidence="5">
    <location>
        <begin position="6"/>
        <end position="231"/>
    </location>
</feature>
<dbReference type="Pfam" id="PF00005">
    <property type="entry name" value="ABC_tran"/>
    <property type="match status" value="1"/>
</dbReference>
<keyword evidence="6" id="KW-0378">Hydrolase</keyword>
<evidence type="ECO:0000313" key="7">
    <source>
        <dbReference type="Proteomes" id="UP000774000"/>
    </source>
</evidence>
<dbReference type="Gene3D" id="3.40.50.300">
    <property type="entry name" value="P-loop containing nucleotide triphosphate hydrolases"/>
    <property type="match status" value="1"/>
</dbReference>
<dbReference type="InterPro" id="IPR003593">
    <property type="entry name" value="AAA+_ATPase"/>
</dbReference>
<dbReference type="SMART" id="SM00382">
    <property type="entry name" value="AAA"/>
    <property type="match status" value="1"/>
</dbReference>
<dbReference type="EMBL" id="JAFBDQ010000002">
    <property type="protein sequence ID" value="MBM7555776.1"/>
    <property type="molecule type" value="Genomic_DNA"/>
</dbReference>
<reference evidence="6" key="1">
    <citation type="submission" date="2021-01" db="EMBL/GenBank/DDBJ databases">
        <title>Genomic Encyclopedia of Type Strains, Phase IV (KMG-IV): sequencing the most valuable type-strain genomes for metagenomic binning, comparative biology and taxonomic classification.</title>
        <authorList>
            <person name="Goeker M."/>
        </authorList>
    </citation>
    <scope>NUCLEOTIDE SEQUENCE</scope>
    <source>
        <strain evidence="6">DSM 23230</strain>
    </source>
</reference>
<comment type="similarity">
    <text evidence="1">Belongs to the ABC transporter superfamily.</text>
</comment>
<dbReference type="EC" id="3.6.3.-" evidence="6"/>
<dbReference type="FunFam" id="3.40.50.300:FF:000032">
    <property type="entry name" value="Export ABC transporter ATP-binding protein"/>
    <property type="match status" value="1"/>
</dbReference>
<dbReference type="AlphaFoldDB" id="A0A938XT13"/>
<name>A0A938XT13_9FIRM</name>
<dbReference type="GO" id="GO:0016887">
    <property type="term" value="F:ATP hydrolysis activity"/>
    <property type="evidence" value="ECO:0007669"/>
    <property type="project" value="InterPro"/>
</dbReference>
<dbReference type="PROSITE" id="PS00211">
    <property type="entry name" value="ABC_TRANSPORTER_1"/>
    <property type="match status" value="1"/>
</dbReference>
<gene>
    <name evidence="6" type="ORF">JOC47_000601</name>
</gene>
<keyword evidence="3" id="KW-0547">Nucleotide-binding</keyword>
<evidence type="ECO:0000256" key="1">
    <source>
        <dbReference type="ARBA" id="ARBA00005417"/>
    </source>
</evidence>
<dbReference type="InterPro" id="IPR017911">
    <property type="entry name" value="MacB-like_ATP-bd"/>
</dbReference>
<comment type="caution">
    <text evidence="6">The sequence shown here is derived from an EMBL/GenBank/DDBJ whole genome shotgun (WGS) entry which is preliminary data.</text>
</comment>
<dbReference type="Proteomes" id="UP000774000">
    <property type="component" value="Unassembled WGS sequence"/>
</dbReference>
<dbReference type="GO" id="GO:0005524">
    <property type="term" value="F:ATP binding"/>
    <property type="evidence" value="ECO:0007669"/>
    <property type="project" value="UniProtKB-KW"/>
</dbReference>
<proteinExistence type="inferred from homology"/>
<protein>
    <submittedName>
        <fullName evidence="6">Lipoprotein-releasing system ATP-binding protein</fullName>
        <ecNumber evidence="6">3.6.3.-</ecNumber>
    </submittedName>
</protein>
<evidence type="ECO:0000259" key="5">
    <source>
        <dbReference type="PROSITE" id="PS50893"/>
    </source>
</evidence>
<accession>A0A938XT13</accession>
<dbReference type="RefSeq" id="WP_204700494.1">
    <property type="nucleotide sequence ID" value="NZ_JAFBDQ010000002.1"/>
</dbReference>
<dbReference type="InterPro" id="IPR017871">
    <property type="entry name" value="ABC_transporter-like_CS"/>
</dbReference>
<keyword evidence="6" id="KW-0449">Lipoprotein</keyword>
<dbReference type="PANTHER" id="PTHR42798:SF2">
    <property type="entry name" value="ABC TRANSPORTER ATP-BINDING PROTEIN MG467-RELATED"/>
    <property type="match status" value="1"/>
</dbReference>
<sequence>MAKSLIEINNLVKVYGQEVKNKVLHSISLEIEKGEFVAIVGPSGSGKSTFLNLLGALDQATEGEIWINNQLISDLDDLELAKFRNQNLGFVFQFHHLLPEFTAKENVMIPDWIEYGAPTVDKKERAQKLLELVGLSDVTDKLITKLSGGQKQRVALARALMNKSPILLADEPTGNLDTATTEKIYNLLRDINQQLGTTFIIVTHNQDIAAKTDRIIRLVDGQIESDKVIEK</sequence>
<evidence type="ECO:0000256" key="3">
    <source>
        <dbReference type="ARBA" id="ARBA00022741"/>
    </source>
</evidence>
<keyword evidence="2" id="KW-0813">Transport</keyword>
<dbReference type="GO" id="GO:0022857">
    <property type="term" value="F:transmembrane transporter activity"/>
    <property type="evidence" value="ECO:0007669"/>
    <property type="project" value="UniProtKB-ARBA"/>
</dbReference>
<keyword evidence="4 6" id="KW-0067">ATP-binding</keyword>
<dbReference type="PANTHER" id="PTHR42798">
    <property type="entry name" value="LIPOPROTEIN-RELEASING SYSTEM ATP-BINDING PROTEIN LOLD"/>
    <property type="match status" value="1"/>
</dbReference>
<evidence type="ECO:0000256" key="2">
    <source>
        <dbReference type="ARBA" id="ARBA00022448"/>
    </source>
</evidence>
<evidence type="ECO:0000313" key="6">
    <source>
        <dbReference type="EMBL" id="MBM7555776.1"/>
    </source>
</evidence>
<dbReference type="CDD" id="cd03255">
    <property type="entry name" value="ABC_MJ0796_LolCDE_FtsE"/>
    <property type="match status" value="1"/>
</dbReference>
<dbReference type="GO" id="GO:0098796">
    <property type="term" value="C:membrane protein complex"/>
    <property type="evidence" value="ECO:0007669"/>
    <property type="project" value="UniProtKB-ARBA"/>
</dbReference>
<dbReference type="SUPFAM" id="SSF52540">
    <property type="entry name" value="P-loop containing nucleoside triphosphate hydrolases"/>
    <property type="match status" value="1"/>
</dbReference>
<organism evidence="6 7">
    <name type="scientific">Halanaerobacter jeridensis</name>
    <dbReference type="NCBI Taxonomy" id="706427"/>
    <lineage>
        <taxon>Bacteria</taxon>
        <taxon>Bacillati</taxon>
        <taxon>Bacillota</taxon>
        <taxon>Clostridia</taxon>
        <taxon>Halanaerobiales</taxon>
        <taxon>Halobacteroidaceae</taxon>
        <taxon>Halanaerobacter</taxon>
    </lineage>
</organism>
<dbReference type="InterPro" id="IPR003439">
    <property type="entry name" value="ABC_transporter-like_ATP-bd"/>
</dbReference>
<keyword evidence="7" id="KW-1185">Reference proteome</keyword>
<dbReference type="PROSITE" id="PS50893">
    <property type="entry name" value="ABC_TRANSPORTER_2"/>
    <property type="match status" value="1"/>
</dbReference>
<evidence type="ECO:0000256" key="4">
    <source>
        <dbReference type="ARBA" id="ARBA00022840"/>
    </source>
</evidence>